<dbReference type="OrthoDB" id="1371248at2"/>
<protein>
    <submittedName>
        <fullName evidence="1">Uncharacterized protein</fullName>
    </submittedName>
</protein>
<evidence type="ECO:0000313" key="2">
    <source>
        <dbReference type="Proteomes" id="UP000198951"/>
    </source>
</evidence>
<dbReference type="Proteomes" id="UP000198951">
    <property type="component" value="Unassembled WGS sequence"/>
</dbReference>
<gene>
    <name evidence="1" type="ORF">SAMN05443667_10670</name>
</gene>
<accession>A0A1H4CJR4</accession>
<name>A0A1H4CJR4_9FLAO</name>
<keyword evidence="2" id="KW-1185">Reference proteome</keyword>
<dbReference type="AlphaFoldDB" id="A0A1H4CJR4"/>
<evidence type="ECO:0000313" key="1">
    <source>
        <dbReference type="EMBL" id="SEA60550.1"/>
    </source>
</evidence>
<dbReference type="EMBL" id="FNRD01000006">
    <property type="protein sequence ID" value="SEA60550.1"/>
    <property type="molecule type" value="Genomic_DNA"/>
</dbReference>
<sequence>MKTSKTTSLTLNFESKLQKGKRGEPIIDLVHPRIQVRRTNSFGLKKTSNSLMVQMYSQENEVLFI</sequence>
<proteinExistence type="predicted"/>
<dbReference type="RefSeq" id="WP_091088790.1">
    <property type="nucleotide sequence ID" value="NZ_FNRD01000006.1"/>
</dbReference>
<reference evidence="2" key="1">
    <citation type="submission" date="2016-10" db="EMBL/GenBank/DDBJ databases">
        <authorList>
            <person name="Varghese N."/>
            <person name="Submissions S."/>
        </authorList>
    </citation>
    <scope>NUCLEOTIDE SEQUENCE [LARGE SCALE GENOMIC DNA]</scope>
    <source>
        <strain evidence="2">DSM 22376</strain>
    </source>
</reference>
<organism evidence="1 2">
    <name type="scientific">Flavobacterium gillisiae</name>
    <dbReference type="NCBI Taxonomy" id="150146"/>
    <lineage>
        <taxon>Bacteria</taxon>
        <taxon>Pseudomonadati</taxon>
        <taxon>Bacteroidota</taxon>
        <taxon>Flavobacteriia</taxon>
        <taxon>Flavobacteriales</taxon>
        <taxon>Flavobacteriaceae</taxon>
        <taxon>Flavobacterium</taxon>
    </lineage>
</organism>